<name>A0ABW1Q672_9ENTR</name>
<reference evidence="2" key="1">
    <citation type="journal article" date="2019" name="Int. J. Syst. Evol. Microbiol.">
        <title>The Global Catalogue of Microorganisms (GCM) 10K type strain sequencing project: providing services to taxonomists for standard genome sequencing and annotation.</title>
        <authorList>
            <consortium name="The Broad Institute Genomics Platform"/>
            <consortium name="The Broad Institute Genome Sequencing Center for Infectious Disease"/>
            <person name="Wu L."/>
            <person name="Ma J."/>
        </authorList>
    </citation>
    <scope>NUCLEOTIDE SEQUENCE [LARGE SCALE GENOMIC DNA]</scope>
    <source>
        <strain evidence="2">JCM30009</strain>
    </source>
</reference>
<evidence type="ECO:0000313" key="1">
    <source>
        <dbReference type="EMBL" id="MFC6124421.1"/>
    </source>
</evidence>
<comment type="caution">
    <text evidence="1">The sequence shown here is derived from an EMBL/GenBank/DDBJ whole genome shotgun (WGS) entry which is preliminary data.</text>
</comment>
<organism evidence="1 2">
    <name type="scientific">Citrobacter bitternis</name>
    <dbReference type="NCBI Taxonomy" id="1585982"/>
    <lineage>
        <taxon>Bacteria</taxon>
        <taxon>Pseudomonadati</taxon>
        <taxon>Pseudomonadota</taxon>
        <taxon>Gammaproteobacteria</taxon>
        <taxon>Enterobacterales</taxon>
        <taxon>Enterobacteriaceae</taxon>
        <taxon>Citrobacter</taxon>
    </lineage>
</organism>
<keyword evidence="2" id="KW-1185">Reference proteome</keyword>
<accession>A0ABW1Q672</accession>
<dbReference type="Proteomes" id="UP001596169">
    <property type="component" value="Unassembled WGS sequence"/>
</dbReference>
<sequence>MFEQRIIVNDPVKYHVFMDRSNEPPAPNTALCKTMQLSERRE</sequence>
<proteinExistence type="predicted"/>
<evidence type="ECO:0000313" key="2">
    <source>
        <dbReference type="Proteomes" id="UP001596169"/>
    </source>
</evidence>
<protein>
    <submittedName>
        <fullName evidence="1">Uncharacterized protein</fullName>
    </submittedName>
</protein>
<dbReference type="RefSeq" id="WP_378109277.1">
    <property type="nucleotide sequence ID" value="NZ_JBHSRG010000016.1"/>
</dbReference>
<gene>
    <name evidence="1" type="ORF">ACFPZP_25585</name>
</gene>
<dbReference type="EMBL" id="JBHSRG010000016">
    <property type="protein sequence ID" value="MFC6124421.1"/>
    <property type="molecule type" value="Genomic_DNA"/>
</dbReference>